<dbReference type="GO" id="GO:0008866">
    <property type="term" value="F:fructuronate reductase activity"/>
    <property type="evidence" value="ECO:0007669"/>
    <property type="project" value="UniProtKB-EC"/>
</dbReference>
<name>A0ABT9Q1D3_9HYPH</name>
<dbReference type="Proteomes" id="UP001241472">
    <property type="component" value="Unassembled WGS sequence"/>
</dbReference>
<feature type="domain" description="Mannitol dehydrogenase C-terminal" evidence="3">
    <location>
        <begin position="283"/>
        <end position="469"/>
    </location>
</feature>
<dbReference type="InterPro" id="IPR013328">
    <property type="entry name" value="6PGD_dom2"/>
</dbReference>
<dbReference type="Pfam" id="PF01232">
    <property type="entry name" value="Mannitol_dh"/>
    <property type="match status" value="1"/>
</dbReference>
<dbReference type="InterPro" id="IPR008927">
    <property type="entry name" value="6-PGluconate_DH-like_C_sf"/>
</dbReference>
<evidence type="ECO:0000259" key="3">
    <source>
        <dbReference type="Pfam" id="PF08125"/>
    </source>
</evidence>
<keyword evidence="5" id="KW-1185">Reference proteome</keyword>
<proteinExistence type="predicted"/>
<dbReference type="EC" id="1.1.1.57" evidence="4"/>
<feature type="domain" description="Mannitol dehydrogenase N-terminal" evidence="2">
    <location>
        <begin position="28"/>
        <end position="275"/>
    </location>
</feature>
<dbReference type="SUPFAM" id="SSF48179">
    <property type="entry name" value="6-phosphogluconate dehydrogenase C-terminal domain-like"/>
    <property type="match status" value="1"/>
</dbReference>
<dbReference type="Pfam" id="PF08125">
    <property type="entry name" value="Mannitol_dh_C"/>
    <property type="match status" value="1"/>
</dbReference>
<keyword evidence="1 4" id="KW-0560">Oxidoreductase</keyword>
<dbReference type="InterPro" id="IPR013118">
    <property type="entry name" value="Mannitol_DH_C"/>
</dbReference>
<dbReference type="RefSeq" id="WP_306838826.1">
    <property type="nucleotide sequence ID" value="NZ_JAUSRF010000019.1"/>
</dbReference>
<dbReference type="EMBL" id="JAUSRF010000019">
    <property type="protein sequence ID" value="MDP9839814.1"/>
    <property type="molecule type" value="Genomic_DNA"/>
</dbReference>
<evidence type="ECO:0000256" key="1">
    <source>
        <dbReference type="ARBA" id="ARBA00023002"/>
    </source>
</evidence>
<protein>
    <submittedName>
        <fullName evidence="4">Fructuronate reductase</fullName>
        <ecNumber evidence="4">1.1.1.57</ecNumber>
    </submittedName>
</protein>
<evidence type="ECO:0000259" key="2">
    <source>
        <dbReference type="Pfam" id="PF01232"/>
    </source>
</evidence>
<dbReference type="Gene3D" id="1.10.1040.10">
    <property type="entry name" value="N-(1-d-carboxylethyl)-l-norvaline Dehydrogenase, domain 2"/>
    <property type="match status" value="1"/>
</dbReference>
<sequence>MMQILSKESALTAGVQPLLLQEADIKAGILHIGIGAFHRAHQAVYTEEAIASAGGDWGIIGVSLRSREIVDDLKSQDMLYSVTTRSAEGDDIRVVGSIVDAVAASVEPGVVMHHLADPAIRIVSLTVTEKAYGLDPTTGGLDRNHPAVAHDLEHPQNPIGAVGYLVEGLALRRAAGEKAYTVLCCDNLPSNGDVVKRLVLEMARERDAALADWIDSQATFPNTMVDRIVPAATQDTRDRAAKLLGVDDRLALETESFIQWVIEDHFVSGRPAWEKAGALFVEDVAPYEKMKLRLLNGAHSLIAYLGQLHGLDYVRDVMGVAEYRDRVRGHMQTAAKTLDPVPGMEIAAYIDDLLARFANPTIAHRTAQIAMDGTQKLPQRIFAPAIDALAAGDDAEGFAYVTALWLTFVLRRDSIDDPRAAELLQAARLSQSENDAAARLQPFLEIPGLFPAALADDPRWQQALARQMTTIEATL</sequence>
<dbReference type="InterPro" id="IPR050988">
    <property type="entry name" value="Mannitol_DH/Oxidoreductase"/>
</dbReference>
<gene>
    <name evidence="4" type="ORF">J2T09_004594</name>
</gene>
<organism evidence="4 5">
    <name type="scientific">Neorhizobium huautlense</name>
    <dbReference type="NCBI Taxonomy" id="67774"/>
    <lineage>
        <taxon>Bacteria</taxon>
        <taxon>Pseudomonadati</taxon>
        <taxon>Pseudomonadota</taxon>
        <taxon>Alphaproteobacteria</taxon>
        <taxon>Hyphomicrobiales</taxon>
        <taxon>Rhizobiaceae</taxon>
        <taxon>Rhizobium/Agrobacterium group</taxon>
        <taxon>Neorhizobium</taxon>
    </lineage>
</organism>
<dbReference type="Gene3D" id="3.40.50.720">
    <property type="entry name" value="NAD(P)-binding Rossmann-like Domain"/>
    <property type="match status" value="1"/>
</dbReference>
<dbReference type="InterPro" id="IPR036291">
    <property type="entry name" value="NAD(P)-bd_dom_sf"/>
</dbReference>
<dbReference type="PANTHER" id="PTHR43362:SF1">
    <property type="entry name" value="MANNITOL DEHYDROGENASE 2-RELATED"/>
    <property type="match status" value="1"/>
</dbReference>
<dbReference type="PANTHER" id="PTHR43362">
    <property type="entry name" value="MANNITOL DEHYDROGENASE DSF1-RELATED"/>
    <property type="match status" value="1"/>
</dbReference>
<reference evidence="4 5" key="1">
    <citation type="submission" date="2023-07" db="EMBL/GenBank/DDBJ databases">
        <title>Sorghum-associated microbial communities from plants grown in Nebraska, USA.</title>
        <authorList>
            <person name="Schachtman D."/>
        </authorList>
    </citation>
    <scope>NUCLEOTIDE SEQUENCE [LARGE SCALE GENOMIC DNA]</scope>
    <source>
        <strain evidence="4 5">DS1307</strain>
    </source>
</reference>
<dbReference type="SUPFAM" id="SSF51735">
    <property type="entry name" value="NAD(P)-binding Rossmann-fold domains"/>
    <property type="match status" value="1"/>
</dbReference>
<comment type="caution">
    <text evidence="4">The sequence shown here is derived from an EMBL/GenBank/DDBJ whole genome shotgun (WGS) entry which is preliminary data.</text>
</comment>
<accession>A0ABT9Q1D3</accession>
<dbReference type="InterPro" id="IPR013131">
    <property type="entry name" value="Mannitol_DH_N"/>
</dbReference>
<dbReference type="InterPro" id="IPR000669">
    <property type="entry name" value="Mannitol_DH"/>
</dbReference>
<evidence type="ECO:0000313" key="4">
    <source>
        <dbReference type="EMBL" id="MDP9839814.1"/>
    </source>
</evidence>
<dbReference type="PRINTS" id="PR00084">
    <property type="entry name" value="MTLDHDRGNASE"/>
</dbReference>
<evidence type="ECO:0000313" key="5">
    <source>
        <dbReference type="Proteomes" id="UP001241472"/>
    </source>
</evidence>